<sequence length="115" mass="12070">MVRFKNAGTKDTSSPSSDVRTQQALDQAAGGSGDIESIAPEPIPGYPEPGTDDARSADTLVGDRQRSQALDKARGRIAEAVLASQPRKRYATRGAAFFAIGGLVGFLLHSVIASR</sequence>
<evidence type="ECO:0000256" key="1">
    <source>
        <dbReference type="SAM" id="MobiDB-lite"/>
    </source>
</evidence>
<dbReference type="Proteomes" id="UP000199205">
    <property type="component" value="Unassembled WGS sequence"/>
</dbReference>
<gene>
    <name evidence="3" type="ORF">GA0061101_107231</name>
</gene>
<evidence type="ECO:0000313" key="3">
    <source>
        <dbReference type="EMBL" id="SCB33440.1"/>
    </source>
</evidence>
<protein>
    <submittedName>
        <fullName evidence="3">Uncharacterized protein</fullName>
    </submittedName>
</protein>
<dbReference type="OrthoDB" id="8375049at2"/>
<keyword evidence="2" id="KW-1133">Transmembrane helix</keyword>
<dbReference type="AlphaFoldDB" id="A0A1C3W093"/>
<keyword evidence="2" id="KW-0812">Transmembrane</keyword>
<feature type="compositionally biased region" description="Polar residues" evidence="1">
    <location>
        <begin position="9"/>
        <end position="25"/>
    </location>
</feature>
<evidence type="ECO:0000313" key="4">
    <source>
        <dbReference type="Proteomes" id="UP000199205"/>
    </source>
</evidence>
<accession>A0A1C3W093</accession>
<dbReference type="EMBL" id="FMAF01000007">
    <property type="protein sequence ID" value="SCB33440.1"/>
    <property type="molecule type" value="Genomic_DNA"/>
</dbReference>
<feature type="transmembrane region" description="Helical" evidence="2">
    <location>
        <begin position="94"/>
        <end position="112"/>
    </location>
</feature>
<dbReference type="RefSeq" id="WP_141694086.1">
    <property type="nucleotide sequence ID" value="NZ_FMAF01000007.1"/>
</dbReference>
<feature type="compositionally biased region" description="Basic and acidic residues" evidence="1">
    <location>
        <begin position="52"/>
        <end position="73"/>
    </location>
</feature>
<name>A0A1C3W093_9HYPH</name>
<proteinExistence type="predicted"/>
<feature type="region of interest" description="Disordered" evidence="1">
    <location>
        <begin position="1"/>
        <end position="73"/>
    </location>
</feature>
<organism evidence="3 4">
    <name type="scientific">Rhizobium lusitanum</name>
    <dbReference type="NCBI Taxonomy" id="293958"/>
    <lineage>
        <taxon>Bacteria</taxon>
        <taxon>Pseudomonadati</taxon>
        <taxon>Pseudomonadota</taxon>
        <taxon>Alphaproteobacteria</taxon>
        <taxon>Hyphomicrobiales</taxon>
        <taxon>Rhizobiaceae</taxon>
        <taxon>Rhizobium/Agrobacterium group</taxon>
        <taxon>Rhizobium</taxon>
    </lineage>
</organism>
<keyword evidence="2" id="KW-0472">Membrane</keyword>
<evidence type="ECO:0000256" key="2">
    <source>
        <dbReference type="SAM" id="Phobius"/>
    </source>
</evidence>
<reference evidence="3 4" key="1">
    <citation type="submission" date="2016-08" db="EMBL/GenBank/DDBJ databases">
        <authorList>
            <person name="Seilhamer J.J."/>
        </authorList>
    </citation>
    <scope>NUCLEOTIDE SEQUENCE [LARGE SCALE GENOMIC DNA]</scope>
    <source>
        <strain evidence="3 4">P1-7</strain>
    </source>
</reference>